<dbReference type="Gene3D" id="3.90.70.10">
    <property type="entry name" value="Cysteine proteinases"/>
    <property type="match status" value="1"/>
</dbReference>
<dbReference type="PANTHER" id="PTHR37806:SF1">
    <property type="entry name" value="PEPTIDASE C39-LIKE DOMAIN-CONTAINING PROTEIN"/>
    <property type="match status" value="1"/>
</dbReference>
<reference evidence="2" key="1">
    <citation type="journal article" date="2014" name="Int. J. Syst. Evol. Microbiol.">
        <title>Complete genome sequence of Corynebacterium casei LMG S-19264T (=DSM 44701T), isolated from a smear-ripened cheese.</title>
        <authorList>
            <consortium name="US DOE Joint Genome Institute (JGI-PGF)"/>
            <person name="Walter F."/>
            <person name="Albersmeier A."/>
            <person name="Kalinowski J."/>
            <person name="Ruckert C."/>
        </authorList>
    </citation>
    <scope>NUCLEOTIDE SEQUENCE</scope>
    <source>
        <strain evidence="2">CGMCC 1.12777</strain>
    </source>
</reference>
<dbReference type="AlphaFoldDB" id="A0A8J2ZVZ7"/>
<gene>
    <name evidence="2" type="ORF">GCM10007096_17650</name>
</gene>
<keyword evidence="3" id="KW-1185">Reference proteome</keyword>
<accession>A0A8J2ZVZ7</accession>
<dbReference type="EMBL" id="BMFV01000011">
    <property type="protein sequence ID" value="GGH80762.1"/>
    <property type="molecule type" value="Genomic_DNA"/>
</dbReference>
<dbReference type="Proteomes" id="UP000656813">
    <property type="component" value="Unassembled WGS sequence"/>
</dbReference>
<protein>
    <recommendedName>
        <fullName evidence="1">Peptidase C39-like domain-containing protein</fullName>
    </recommendedName>
</protein>
<dbReference type="PANTHER" id="PTHR37806">
    <property type="entry name" value="LMO0724 PROTEIN"/>
    <property type="match status" value="1"/>
</dbReference>
<dbReference type="RefSeq" id="WP_188497040.1">
    <property type="nucleotide sequence ID" value="NZ_BMFV01000011.1"/>
</dbReference>
<evidence type="ECO:0000313" key="3">
    <source>
        <dbReference type="Proteomes" id="UP000656813"/>
    </source>
</evidence>
<dbReference type="InterPro" id="IPR039563">
    <property type="entry name" value="Peptidase_C39_single_dom"/>
</dbReference>
<reference evidence="2" key="2">
    <citation type="submission" date="2020-09" db="EMBL/GenBank/DDBJ databases">
        <authorList>
            <person name="Sun Q."/>
            <person name="Zhou Y."/>
        </authorList>
    </citation>
    <scope>NUCLEOTIDE SEQUENCE</scope>
    <source>
        <strain evidence="2">CGMCC 1.12777</strain>
    </source>
</reference>
<dbReference type="CDD" id="cd02549">
    <property type="entry name" value="Peptidase_C39A"/>
    <property type="match status" value="1"/>
</dbReference>
<dbReference type="InterPro" id="IPR039564">
    <property type="entry name" value="Peptidase_C39-like"/>
</dbReference>
<feature type="domain" description="Peptidase C39-like" evidence="1">
    <location>
        <begin position="69"/>
        <end position="234"/>
    </location>
</feature>
<sequence>MYRIKLYGVMSFFIIVGILTTPLQSKATNDVASNRSILRFGMLETIPNESLSFDHQRLPFFIQPEKLTLDVPLVKQMPELPRGCEVTSLAMLLQYKGIDVTKDRLAHQIKKDPTAYKLKNGHVYFGNPNTGFVGSMTTFNRPGLGVYHGPIADLARKYLGNSVLDLTGKPFKSVIEQLIGQKPVWVVTTSTFQPLAKKYWRTWETPKGKIKITYKEHAVVVTGYDQKWIYYNDPLSGKKNRKAERQSFIKAWEQMGSQAVSFK</sequence>
<organism evidence="2 3">
    <name type="scientific">Pullulanibacillus pueri</name>
    <dbReference type="NCBI Taxonomy" id="1437324"/>
    <lineage>
        <taxon>Bacteria</taxon>
        <taxon>Bacillati</taxon>
        <taxon>Bacillota</taxon>
        <taxon>Bacilli</taxon>
        <taxon>Bacillales</taxon>
        <taxon>Sporolactobacillaceae</taxon>
        <taxon>Pullulanibacillus</taxon>
    </lineage>
</organism>
<comment type="caution">
    <text evidence="2">The sequence shown here is derived from an EMBL/GenBank/DDBJ whole genome shotgun (WGS) entry which is preliminary data.</text>
</comment>
<evidence type="ECO:0000313" key="2">
    <source>
        <dbReference type="EMBL" id="GGH80762.1"/>
    </source>
</evidence>
<name>A0A8J2ZVZ7_9BACL</name>
<dbReference type="Pfam" id="PF13529">
    <property type="entry name" value="Peptidase_C39_2"/>
    <property type="match status" value="1"/>
</dbReference>
<proteinExistence type="predicted"/>
<evidence type="ECO:0000259" key="1">
    <source>
        <dbReference type="Pfam" id="PF13529"/>
    </source>
</evidence>